<name>A0A3R9PK28_9CREN</name>
<evidence type="ECO:0000256" key="2">
    <source>
        <dbReference type="ARBA" id="ARBA00022980"/>
    </source>
</evidence>
<comment type="caution">
    <text evidence="6">The sequence shown here is derived from an EMBL/GenBank/DDBJ whole genome shotgun (WGS) entry which is preliminary data.</text>
</comment>
<dbReference type="EMBL" id="RXII01000057">
    <property type="protein sequence ID" value="RZN62061.1"/>
    <property type="molecule type" value="Genomic_DNA"/>
</dbReference>
<dbReference type="Proteomes" id="UP000316217">
    <property type="component" value="Unassembled WGS sequence"/>
</dbReference>
<dbReference type="SUPFAM" id="SSF46561">
    <property type="entry name" value="Ribosomal protein L29 (L29p)"/>
    <property type="match status" value="1"/>
</dbReference>
<dbReference type="NCBIfam" id="TIGR00012">
    <property type="entry name" value="L29"/>
    <property type="match status" value="1"/>
</dbReference>
<evidence type="ECO:0000256" key="4">
    <source>
        <dbReference type="ARBA" id="ARBA00035204"/>
    </source>
</evidence>
<dbReference type="RefSeq" id="WP_125670927.1">
    <property type="nucleotide sequence ID" value="NZ_RCOS01000062.1"/>
</dbReference>
<evidence type="ECO:0000313" key="8">
    <source>
        <dbReference type="Proteomes" id="UP000277582"/>
    </source>
</evidence>
<dbReference type="Proteomes" id="UP000277582">
    <property type="component" value="Unassembled WGS sequence"/>
</dbReference>
<evidence type="ECO:0000256" key="5">
    <source>
        <dbReference type="HAMAP-Rule" id="MF_00374"/>
    </source>
</evidence>
<dbReference type="HAMAP" id="MF_00374">
    <property type="entry name" value="Ribosomal_uL29"/>
    <property type="match status" value="1"/>
</dbReference>
<accession>A0A3R9PK28</accession>
<dbReference type="InterPro" id="IPR036049">
    <property type="entry name" value="Ribosomal_uL29_sf"/>
</dbReference>
<keyword evidence="3 5" id="KW-0687">Ribonucleoprotein</keyword>
<keyword evidence="8" id="KW-1185">Reference proteome</keyword>
<protein>
    <recommendedName>
        <fullName evidence="4 5">Large ribosomal subunit protein uL29</fullName>
    </recommendedName>
</protein>
<evidence type="ECO:0000313" key="6">
    <source>
        <dbReference type="EMBL" id="RSN76227.1"/>
    </source>
</evidence>
<dbReference type="InterPro" id="IPR050063">
    <property type="entry name" value="Ribosomal_protein_uL29"/>
</dbReference>
<dbReference type="GO" id="GO:0006412">
    <property type="term" value="P:translation"/>
    <property type="evidence" value="ECO:0007669"/>
    <property type="project" value="UniProtKB-UniRule"/>
</dbReference>
<dbReference type="PANTHER" id="PTHR10916">
    <property type="entry name" value="60S RIBOSOMAL PROTEIN L35/50S RIBOSOMAL PROTEIN L29"/>
    <property type="match status" value="1"/>
</dbReference>
<evidence type="ECO:0000313" key="9">
    <source>
        <dbReference type="Proteomes" id="UP000316217"/>
    </source>
</evidence>
<dbReference type="FunFam" id="1.10.287.310:FF:000001">
    <property type="entry name" value="50S ribosomal protein L29"/>
    <property type="match status" value="1"/>
</dbReference>
<keyword evidence="2 5" id="KW-0689">Ribosomal protein</keyword>
<dbReference type="GO" id="GO:0022625">
    <property type="term" value="C:cytosolic large ribosomal subunit"/>
    <property type="evidence" value="ECO:0007669"/>
    <property type="project" value="TreeGrafter"/>
</dbReference>
<reference evidence="7 9" key="2">
    <citation type="journal article" date="2019" name="Nat. Microbiol.">
        <title>Wide diversity of methane and short-chain alkane metabolisms in uncultured archaea.</title>
        <authorList>
            <person name="Borrel G."/>
            <person name="Adam P.S."/>
            <person name="McKay L.J."/>
            <person name="Chen L.X."/>
            <person name="Sierra-Garcia I.N."/>
            <person name="Sieber C.M."/>
            <person name="Letourneur Q."/>
            <person name="Ghozlane A."/>
            <person name="Andersen G.L."/>
            <person name="Li W.J."/>
            <person name="Hallam S.J."/>
            <person name="Muyzer G."/>
            <person name="de Oliveira V.M."/>
            <person name="Inskeep W.P."/>
            <person name="Banfield J.F."/>
            <person name="Gribaldo S."/>
        </authorList>
    </citation>
    <scope>NUCLEOTIDE SEQUENCE [LARGE SCALE GENOMIC DNA]</scope>
    <source>
        <strain evidence="7">NM4</strain>
    </source>
</reference>
<gene>
    <name evidence="6" type="primary">rpmC</name>
    <name evidence="5" type="synonym">rpl29</name>
    <name evidence="6" type="ORF">D6D85_04555</name>
    <name evidence="7" type="ORF">EF810_03775</name>
</gene>
<comment type="similarity">
    <text evidence="1 5">Belongs to the universal ribosomal protein uL29 family.</text>
</comment>
<dbReference type="GO" id="GO:0003735">
    <property type="term" value="F:structural constituent of ribosome"/>
    <property type="evidence" value="ECO:0007669"/>
    <property type="project" value="InterPro"/>
</dbReference>
<reference evidence="6 8" key="1">
    <citation type="submission" date="2018-10" db="EMBL/GenBank/DDBJ databases">
        <title>Co-occurring genomic capacity for anaerobic methane metabolism and dissimilatory sulfite reduction discovered in the Korarchaeota.</title>
        <authorList>
            <person name="Mckay L.J."/>
            <person name="Dlakic M."/>
            <person name="Fields M.W."/>
            <person name="Delmont T.O."/>
            <person name="Eren A.M."/>
            <person name="Jay Z.J."/>
            <person name="Klingelsmith K.B."/>
            <person name="Rusch D.B."/>
            <person name="Inskeep W.P."/>
        </authorList>
    </citation>
    <scope>NUCLEOTIDE SEQUENCE [LARGE SCALE GENOMIC DNA]</scope>
    <source>
        <strain evidence="6 8">MDKW</strain>
    </source>
</reference>
<dbReference type="PANTHER" id="PTHR10916:SF0">
    <property type="entry name" value="LARGE RIBOSOMAL SUBUNIT PROTEIN UL29C"/>
    <property type="match status" value="1"/>
</dbReference>
<evidence type="ECO:0000313" key="7">
    <source>
        <dbReference type="EMBL" id="RZN62061.1"/>
    </source>
</evidence>
<dbReference type="Pfam" id="PF00831">
    <property type="entry name" value="Ribosomal_L29"/>
    <property type="match status" value="1"/>
</dbReference>
<dbReference type="AlphaFoldDB" id="A0A3R9PK28"/>
<evidence type="ECO:0000256" key="3">
    <source>
        <dbReference type="ARBA" id="ARBA00023274"/>
    </source>
</evidence>
<evidence type="ECO:0000256" key="1">
    <source>
        <dbReference type="ARBA" id="ARBA00009254"/>
    </source>
</evidence>
<dbReference type="EMBL" id="RCOS01000062">
    <property type="protein sequence ID" value="RSN76227.1"/>
    <property type="molecule type" value="Genomic_DNA"/>
</dbReference>
<proteinExistence type="inferred from homology"/>
<dbReference type="InterPro" id="IPR001854">
    <property type="entry name" value="Ribosomal_uL29"/>
</dbReference>
<organism evidence="6 8">
    <name type="scientific">Candidatus Methanodesulfokora washburnensis</name>
    <dbReference type="NCBI Taxonomy" id="2478471"/>
    <lineage>
        <taxon>Archaea</taxon>
        <taxon>Thermoproteota</taxon>
        <taxon>Candidatus Korarchaeia</taxon>
        <taxon>Candidatus Korarchaeia incertae sedis</taxon>
        <taxon>Candidatus Methanodesulfokora</taxon>
    </lineage>
</organism>
<dbReference type="Gene3D" id="1.10.287.310">
    <property type="match status" value="1"/>
</dbReference>
<sequence>MKKMSVLREMSNEELLNRLSELRKELFLQRYKLSTGGTGGEKTHLRREIRREIARILTVLRERGITR</sequence>